<dbReference type="Proteomes" id="UP000291758">
    <property type="component" value="Chromosome"/>
</dbReference>
<feature type="signal peptide" evidence="1">
    <location>
        <begin position="1"/>
        <end position="21"/>
    </location>
</feature>
<name>A0A4P6EL90_9MICO</name>
<evidence type="ECO:0000313" key="2">
    <source>
        <dbReference type="EMBL" id="QAY62996.1"/>
    </source>
</evidence>
<protein>
    <submittedName>
        <fullName evidence="2">Uncharacterized protein</fullName>
    </submittedName>
</protein>
<evidence type="ECO:0000256" key="1">
    <source>
        <dbReference type="SAM" id="SignalP"/>
    </source>
</evidence>
<sequence>MSTTYRRRLIAAGTCVTLALAIGACSSANERKYDIAPIFPLSADKCEKYNGETEGEGRMAHCWVSLDDCRRAAVDWAAAMKKSGVDDAILFSCE</sequence>
<proteinExistence type="predicted"/>
<keyword evidence="3" id="KW-1185">Reference proteome</keyword>
<reference evidence="2 3" key="1">
    <citation type="submission" date="2019-01" db="EMBL/GenBank/DDBJ databases">
        <title>Genome sequencing of strain 2JSPR-7.</title>
        <authorList>
            <person name="Heo J."/>
            <person name="Kim S.-J."/>
            <person name="Kim J.-S."/>
            <person name="Hong S.-B."/>
            <person name="Kwon S.-W."/>
        </authorList>
    </citation>
    <scope>NUCLEOTIDE SEQUENCE [LARGE SCALE GENOMIC DNA]</scope>
    <source>
        <strain evidence="2 3">2JSPR-7</strain>
    </source>
</reference>
<organism evidence="2 3">
    <name type="scientific">Xylanimonas allomyrinae</name>
    <dbReference type="NCBI Taxonomy" id="2509459"/>
    <lineage>
        <taxon>Bacteria</taxon>
        <taxon>Bacillati</taxon>
        <taxon>Actinomycetota</taxon>
        <taxon>Actinomycetes</taxon>
        <taxon>Micrococcales</taxon>
        <taxon>Promicromonosporaceae</taxon>
        <taxon>Xylanimonas</taxon>
    </lineage>
</organism>
<dbReference type="RefSeq" id="WP_129203676.1">
    <property type="nucleotide sequence ID" value="NZ_CP035495.1"/>
</dbReference>
<dbReference type="EMBL" id="CP035495">
    <property type="protein sequence ID" value="QAY62996.1"/>
    <property type="molecule type" value="Genomic_DNA"/>
</dbReference>
<dbReference type="PROSITE" id="PS51257">
    <property type="entry name" value="PROKAR_LIPOPROTEIN"/>
    <property type="match status" value="1"/>
</dbReference>
<dbReference type="OrthoDB" id="9906597at2"/>
<gene>
    <name evidence="2" type="ORF">ET495_06785</name>
</gene>
<feature type="chain" id="PRO_5039432721" evidence="1">
    <location>
        <begin position="22"/>
        <end position="94"/>
    </location>
</feature>
<evidence type="ECO:0000313" key="3">
    <source>
        <dbReference type="Proteomes" id="UP000291758"/>
    </source>
</evidence>
<keyword evidence="1" id="KW-0732">Signal</keyword>
<dbReference type="AlphaFoldDB" id="A0A4P6EL90"/>
<dbReference type="KEGG" id="xyl:ET495_06785"/>
<accession>A0A4P6EL90</accession>